<dbReference type="Gene3D" id="1.20.58.390">
    <property type="entry name" value="Neurotransmitter-gated ion-channel transmembrane domain"/>
    <property type="match status" value="1"/>
</dbReference>
<evidence type="ECO:0000313" key="8">
    <source>
        <dbReference type="EMBL" id="KAK7065522.1"/>
    </source>
</evidence>
<dbReference type="InterPro" id="IPR006201">
    <property type="entry name" value="Neur_channel"/>
</dbReference>
<name>A0AAN8WI48_HALRR</name>
<dbReference type="PROSITE" id="PS50068">
    <property type="entry name" value="LDLRA_2"/>
    <property type="match status" value="1"/>
</dbReference>
<dbReference type="SMART" id="SM00159">
    <property type="entry name" value="PTX"/>
    <property type="match status" value="1"/>
</dbReference>
<dbReference type="InterPro" id="IPR036055">
    <property type="entry name" value="LDL_receptor-like_sf"/>
</dbReference>
<dbReference type="InterPro" id="IPR001304">
    <property type="entry name" value="C-type_lectin-like"/>
</dbReference>
<proteinExistence type="predicted"/>
<keyword evidence="6" id="KW-0732">Signal</keyword>
<dbReference type="InterPro" id="IPR036734">
    <property type="entry name" value="Neur_chan_lig-bd_sf"/>
</dbReference>
<dbReference type="PROSITE" id="PS01209">
    <property type="entry name" value="LDLRA_1"/>
    <property type="match status" value="1"/>
</dbReference>
<dbReference type="CDD" id="cd00037">
    <property type="entry name" value="CLECT"/>
    <property type="match status" value="1"/>
</dbReference>
<dbReference type="PANTHER" id="PTHR18945">
    <property type="entry name" value="NEUROTRANSMITTER GATED ION CHANNEL"/>
    <property type="match status" value="1"/>
</dbReference>
<dbReference type="Pfam" id="PF00057">
    <property type="entry name" value="Ldl_recept_a"/>
    <property type="match status" value="1"/>
</dbReference>
<evidence type="ECO:0000313" key="9">
    <source>
        <dbReference type="Proteomes" id="UP001381693"/>
    </source>
</evidence>
<dbReference type="InterPro" id="IPR016186">
    <property type="entry name" value="C-type_lectin-like/link_sf"/>
</dbReference>
<dbReference type="CDD" id="cd00112">
    <property type="entry name" value="LDLa"/>
    <property type="match status" value="1"/>
</dbReference>
<dbReference type="InterPro" id="IPR038050">
    <property type="entry name" value="Neuro_actylchol_rec"/>
</dbReference>
<organism evidence="8 9">
    <name type="scientific">Halocaridina rubra</name>
    <name type="common">Hawaiian red shrimp</name>
    <dbReference type="NCBI Taxonomy" id="373956"/>
    <lineage>
        <taxon>Eukaryota</taxon>
        <taxon>Metazoa</taxon>
        <taxon>Ecdysozoa</taxon>
        <taxon>Arthropoda</taxon>
        <taxon>Crustacea</taxon>
        <taxon>Multicrustacea</taxon>
        <taxon>Malacostraca</taxon>
        <taxon>Eumalacostraca</taxon>
        <taxon>Eucarida</taxon>
        <taxon>Decapoda</taxon>
        <taxon>Pleocyemata</taxon>
        <taxon>Caridea</taxon>
        <taxon>Atyoidea</taxon>
        <taxon>Atyidae</taxon>
        <taxon>Halocaridina</taxon>
    </lineage>
</organism>
<dbReference type="SMART" id="SM00192">
    <property type="entry name" value="LDLa"/>
    <property type="match status" value="1"/>
</dbReference>
<dbReference type="Pfam" id="PF13385">
    <property type="entry name" value="Laminin_G_3"/>
    <property type="match status" value="1"/>
</dbReference>
<dbReference type="InterPro" id="IPR006202">
    <property type="entry name" value="Neur_chan_lig-bd"/>
</dbReference>
<dbReference type="SUPFAM" id="SSF49899">
    <property type="entry name" value="Concanavalin A-like lectins/glucanases"/>
    <property type="match status" value="1"/>
</dbReference>
<dbReference type="InterPro" id="IPR001759">
    <property type="entry name" value="PTX_dom"/>
</dbReference>
<keyword evidence="5" id="KW-1133">Transmembrane helix</keyword>
<keyword evidence="2 5" id="KW-0472">Membrane</keyword>
<keyword evidence="9" id="KW-1185">Reference proteome</keyword>
<sequence length="821" mass="94175">MLECVLITLLLLILRSAGVTLQERTWRDLFYKEGRFLVTVTSLLSYSGRANSVMVLKLQGDRKAASDTIAYYEGDVDRSRQLNSVTLCARFRLFILHTCAVFFCMKDTQNENSAMLAGGKRLEGTVLPATWYHICFTYDHEKTIISTYMDGELNNHQMYDIGENIFGDNVTIGQSDKKTSQKSFSGELTQVNVWDRALSEEDIKDMATCKHDIQGNYVSWERGWTLHKISSHQIPLEKLCQKDIGIKRFWFPTKPFSTALYLCQALGTHLPLGVPVLDIGALNKLIPQGLTDRCYNRYWTSLMDENEEGFWKYYSGHNESLIIWDQKEPNGLQYENCAIATDKGLHDVDCKGNLECIICSFEGDRKFSFLGTCEDELRNQYFVAKQNNISELHFMGYGNYYIRKQAGRWTWVDDVYGRVIAKMEIIKPNFPMGRRWWKLEESVCGQKPGTQRQLLLSPCRHDQFTCSDATCVPHENRCDLKYDCKDNSDEVDCNTVAFPEDYQYYLPPRISREEGINLLIKLNIIVEFLSLKTMDMQLEAVFVMSLTWEDSRLHYQNLKESNTLNILSNDTVKRLWIPTVSFVNTNGNHRTLADDGAIMFINRHTGVMERDKGAPGEGIADKVIKPLLIAQKSWVVPTMDSVLTGKEVDIYPGAGNTLTIKRKYGVVFKCDLNLQLYPFDKQECKMHLQIISAPRSFLQFDTDSSSVINIGETFLTEYHVGTLDLTHDLESEFSEATVRIPLERLQGYAILNIYIPTLVLLIISYVTLYFRPIIFDTRMMAALTVQLVIATLFSQNHQATAFPRVPKPHHDKFIIRVDISN</sequence>
<dbReference type="GO" id="GO:0016020">
    <property type="term" value="C:membrane"/>
    <property type="evidence" value="ECO:0007669"/>
    <property type="project" value="UniProtKB-SubCell"/>
</dbReference>
<dbReference type="Proteomes" id="UP001381693">
    <property type="component" value="Unassembled WGS sequence"/>
</dbReference>
<dbReference type="Gene3D" id="2.60.120.200">
    <property type="match status" value="1"/>
</dbReference>
<dbReference type="PROSITE" id="PS00236">
    <property type="entry name" value="NEUROTR_ION_CHANNEL"/>
    <property type="match status" value="1"/>
</dbReference>
<dbReference type="EMBL" id="JAXCGZ010020767">
    <property type="protein sequence ID" value="KAK7065522.1"/>
    <property type="molecule type" value="Genomic_DNA"/>
</dbReference>
<dbReference type="InterPro" id="IPR013320">
    <property type="entry name" value="ConA-like_dom_sf"/>
</dbReference>
<dbReference type="AlphaFoldDB" id="A0AAN8WI48"/>
<dbReference type="Gene3D" id="4.10.400.10">
    <property type="entry name" value="Low-density Lipoprotein Receptor"/>
    <property type="match status" value="1"/>
</dbReference>
<comment type="subcellular location">
    <subcellularLocation>
        <location evidence="1">Membrane</location>
        <topology evidence="1">Multi-pass membrane protein</topology>
    </subcellularLocation>
</comment>
<evidence type="ECO:0000256" key="4">
    <source>
        <dbReference type="PROSITE-ProRule" id="PRU00124"/>
    </source>
</evidence>
<dbReference type="SUPFAM" id="SSF63712">
    <property type="entry name" value="Nicotinic receptor ligand binding domain-like"/>
    <property type="match status" value="1"/>
</dbReference>
<feature type="disulfide bond" evidence="4">
    <location>
        <begin position="466"/>
        <end position="484"/>
    </location>
</feature>
<accession>A0AAN8WI48</accession>
<gene>
    <name evidence="8" type="ORF">SK128_006704</name>
</gene>
<evidence type="ECO:0000256" key="6">
    <source>
        <dbReference type="SAM" id="SignalP"/>
    </source>
</evidence>
<dbReference type="Gene3D" id="2.70.170.10">
    <property type="entry name" value="Neurotransmitter-gated ion-channel ligand-binding domain"/>
    <property type="match status" value="1"/>
</dbReference>
<protein>
    <recommendedName>
        <fullName evidence="7">Pentraxin (PTX) domain-containing protein</fullName>
    </recommendedName>
</protein>
<feature type="signal peptide" evidence="6">
    <location>
        <begin position="1"/>
        <end position="18"/>
    </location>
</feature>
<dbReference type="SUPFAM" id="SSF56436">
    <property type="entry name" value="C-type lectin-like"/>
    <property type="match status" value="1"/>
</dbReference>
<evidence type="ECO:0000256" key="5">
    <source>
        <dbReference type="SAM" id="Phobius"/>
    </source>
</evidence>
<keyword evidence="5" id="KW-0812">Transmembrane</keyword>
<feature type="domain" description="Pentraxin (PTX)" evidence="7">
    <location>
        <begin position="57"/>
        <end position="235"/>
    </location>
</feature>
<comment type="caution">
    <text evidence="8">The sequence shown here is derived from an EMBL/GenBank/DDBJ whole genome shotgun (WGS) entry which is preliminary data.</text>
</comment>
<feature type="disulfide bond" evidence="4">
    <location>
        <begin position="459"/>
        <end position="471"/>
    </location>
</feature>
<dbReference type="Pfam" id="PF02931">
    <property type="entry name" value="Neur_chan_LBD"/>
    <property type="match status" value="1"/>
</dbReference>
<evidence type="ECO:0000256" key="3">
    <source>
        <dbReference type="ARBA" id="ARBA00023157"/>
    </source>
</evidence>
<dbReference type="InterPro" id="IPR002172">
    <property type="entry name" value="LDrepeatLR_classA_rpt"/>
</dbReference>
<dbReference type="Pfam" id="PF00059">
    <property type="entry name" value="Lectin_C"/>
    <property type="match status" value="1"/>
</dbReference>
<dbReference type="SUPFAM" id="SSF57424">
    <property type="entry name" value="LDL receptor-like module"/>
    <property type="match status" value="1"/>
</dbReference>
<dbReference type="Gene3D" id="3.10.100.10">
    <property type="entry name" value="Mannose-Binding Protein A, subunit A"/>
    <property type="match status" value="1"/>
</dbReference>
<evidence type="ECO:0000256" key="1">
    <source>
        <dbReference type="ARBA" id="ARBA00004141"/>
    </source>
</evidence>
<feature type="transmembrane region" description="Helical" evidence="5">
    <location>
        <begin position="748"/>
        <end position="770"/>
    </location>
</feature>
<dbReference type="InterPro" id="IPR023415">
    <property type="entry name" value="LDLR_class-A_CS"/>
</dbReference>
<dbReference type="GO" id="GO:0004888">
    <property type="term" value="F:transmembrane signaling receptor activity"/>
    <property type="evidence" value="ECO:0007669"/>
    <property type="project" value="InterPro"/>
</dbReference>
<dbReference type="GO" id="GO:0005230">
    <property type="term" value="F:extracellular ligand-gated monoatomic ion channel activity"/>
    <property type="evidence" value="ECO:0007669"/>
    <property type="project" value="InterPro"/>
</dbReference>
<evidence type="ECO:0000256" key="2">
    <source>
        <dbReference type="ARBA" id="ARBA00023136"/>
    </source>
</evidence>
<feature type="chain" id="PRO_5042854560" description="Pentraxin (PTX) domain-containing protein" evidence="6">
    <location>
        <begin position="19"/>
        <end position="821"/>
    </location>
</feature>
<reference evidence="8 9" key="1">
    <citation type="submission" date="2023-11" db="EMBL/GenBank/DDBJ databases">
        <title>Halocaridina rubra genome assembly.</title>
        <authorList>
            <person name="Smith C."/>
        </authorList>
    </citation>
    <scope>NUCLEOTIDE SEQUENCE [LARGE SCALE GENOMIC DNA]</scope>
    <source>
        <strain evidence="8">EP-1</strain>
        <tissue evidence="8">Whole</tissue>
    </source>
</reference>
<dbReference type="InterPro" id="IPR016187">
    <property type="entry name" value="CTDL_fold"/>
</dbReference>
<feature type="disulfide bond" evidence="4">
    <location>
        <begin position="478"/>
        <end position="493"/>
    </location>
</feature>
<keyword evidence="3 4" id="KW-1015">Disulfide bond</keyword>
<dbReference type="InterPro" id="IPR018000">
    <property type="entry name" value="Neurotransmitter_ion_chnl_CS"/>
</dbReference>
<evidence type="ECO:0000259" key="7">
    <source>
        <dbReference type="SMART" id="SM00159"/>
    </source>
</evidence>